<feature type="transmembrane region" description="Helical" evidence="17">
    <location>
        <begin position="277"/>
        <end position="296"/>
    </location>
</feature>
<evidence type="ECO:0000256" key="7">
    <source>
        <dbReference type="ARBA" id="ARBA00022516"/>
    </source>
</evidence>
<comment type="caution">
    <text evidence="18">The sequence shown here is derived from an EMBL/GenBank/DDBJ whole genome shotgun (WGS) entry which is preliminary data.</text>
</comment>
<evidence type="ECO:0000313" key="19">
    <source>
        <dbReference type="Proteomes" id="UP000751190"/>
    </source>
</evidence>
<dbReference type="PROSITE" id="PS01315">
    <property type="entry name" value="CDS"/>
    <property type="match status" value="1"/>
</dbReference>
<protein>
    <recommendedName>
        <fullName evidence="6 16">Phosphatidate cytidylyltransferase</fullName>
        <ecNumber evidence="6 16">2.7.7.41</ecNumber>
    </recommendedName>
</protein>
<evidence type="ECO:0000256" key="1">
    <source>
        <dbReference type="ARBA" id="ARBA00001698"/>
    </source>
</evidence>
<dbReference type="Pfam" id="PF01148">
    <property type="entry name" value="CTP_transf_1"/>
    <property type="match status" value="1"/>
</dbReference>
<dbReference type="EC" id="2.7.7.41" evidence="6 16"/>
<keyword evidence="19" id="KW-1185">Reference proteome</keyword>
<evidence type="ECO:0000256" key="2">
    <source>
        <dbReference type="ARBA" id="ARBA00004141"/>
    </source>
</evidence>
<dbReference type="Proteomes" id="UP000751190">
    <property type="component" value="Unassembled WGS sequence"/>
</dbReference>
<keyword evidence="13 17" id="KW-0472">Membrane</keyword>
<evidence type="ECO:0000313" key="18">
    <source>
        <dbReference type="EMBL" id="KAG8459838.1"/>
    </source>
</evidence>
<evidence type="ECO:0000256" key="14">
    <source>
        <dbReference type="ARBA" id="ARBA00023209"/>
    </source>
</evidence>
<evidence type="ECO:0000256" key="16">
    <source>
        <dbReference type="RuleBase" id="RU003938"/>
    </source>
</evidence>
<evidence type="ECO:0000256" key="3">
    <source>
        <dbReference type="ARBA" id="ARBA00005119"/>
    </source>
</evidence>
<feature type="transmembrane region" description="Helical" evidence="17">
    <location>
        <begin position="341"/>
        <end position="363"/>
    </location>
</feature>
<proteinExistence type="inferred from homology"/>
<evidence type="ECO:0000256" key="8">
    <source>
        <dbReference type="ARBA" id="ARBA00022679"/>
    </source>
</evidence>
<dbReference type="UniPathway" id="UPA00557">
    <property type="reaction ID" value="UER00614"/>
</dbReference>
<feature type="transmembrane region" description="Helical" evidence="17">
    <location>
        <begin position="250"/>
        <end position="271"/>
    </location>
</feature>
<keyword evidence="8 16" id="KW-0808">Transferase</keyword>
<dbReference type="PANTHER" id="PTHR47101:SF1">
    <property type="entry name" value="PHOSPHATIDATE CYTIDYLYLTRANSFERASE 4, CHLOROPLASTIC"/>
    <property type="match status" value="1"/>
</dbReference>
<keyword evidence="12" id="KW-0443">Lipid metabolism</keyword>
<dbReference type="InterPro" id="IPR006311">
    <property type="entry name" value="TAT_signal"/>
</dbReference>
<evidence type="ECO:0000256" key="15">
    <source>
        <dbReference type="ARBA" id="ARBA00023264"/>
    </source>
</evidence>
<dbReference type="PANTHER" id="PTHR47101">
    <property type="entry name" value="PHOSPHATIDATE CYTIDYLYLTRANSFERASE 5, CHLOROPLASTIC"/>
    <property type="match status" value="1"/>
</dbReference>
<comment type="catalytic activity">
    <reaction evidence="1 16">
        <text>a 1,2-diacyl-sn-glycero-3-phosphate + CTP + H(+) = a CDP-1,2-diacyl-sn-glycerol + diphosphate</text>
        <dbReference type="Rhea" id="RHEA:16229"/>
        <dbReference type="ChEBI" id="CHEBI:15378"/>
        <dbReference type="ChEBI" id="CHEBI:33019"/>
        <dbReference type="ChEBI" id="CHEBI:37563"/>
        <dbReference type="ChEBI" id="CHEBI:58332"/>
        <dbReference type="ChEBI" id="CHEBI:58608"/>
        <dbReference type="EC" id="2.7.7.41"/>
    </reaction>
</comment>
<dbReference type="OMA" id="FRMAQFK"/>
<feature type="transmembrane region" description="Helical" evidence="17">
    <location>
        <begin position="195"/>
        <end position="213"/>
    </location>
</feature>
<accession>A0A8J5XAG9</accession>
<comment type="subcellular location">
    <subcellularLocation>
        <location evidence="2">Membrane</location>
        <topology evidence="2">Multi-pass membrane protein</topology>
    </subcellularLocation>
</comment>
<evidence type="ECO:0000256" key="4">
    <source>
        <dbReference type="ARBA" id="ARBA00005189"/>
    </source>
</evidence>
<evidence type="ECO:0000256" key="12">
    <source>
        <dbReference type="ARBA" id="ARBA00023098"/>
    </source>
</evidence>
<reference evidence="18" key="1">
    <citation type="submission" date="2021-05" db="EMBL/GenBank/DDBJ databases">
        <title>The genome of the haptophyte Pavlova lutheri (Diacronema luteri, Pavlovales) - a model for lipid biosynthesis in eukaryotic algae.</title>
        <authorList>
            <person name="Hulatt C.J."/>
            <person name="Posewitz M.C."/>
        </authorList>
    </citation>
    <scope>NUCLEOTIDE SEQUENCE</scope>
    <source>
        <strain evidence="18">NIVA-4/92</strain>
    </source>
</reference>
<comment type="pathway">
    <text evidence="3 16">Phospholipid metabolism; CDP-diacylglycerol biosynthesis; CDP-diacylglycerol from sn-glycerol 3-phosphate: step 3/3.</text>
</comment>
<feature type="transmembrane region" description="Helical" evidence="17">
    <location>
        <begin position="317"/>
        <end position="335"/>
    </location>
</feature>
<evidence type="ECO:0000256" key="13">
    <source>
        <dbReference type="ARBA" id="ARBA00023136"/>
    </source>
</evidence>
<evidence type="ECO:0000256" key="6">
    <source>
        <dbReference type="ARBA" id="ARBA00012487"/>
    </source>
</evidence>
<dbReference type="AlphaFoldDB" id="A0A8J5XAG9"/>
<gene>
    <name evidence="18" type="ORF">KFE25_014401</name>
</gene>
<dbReference type="GO" id="GO:0016024">
    <property type="term" value="P:CDP-diacylglycerol biosynthetic process"/>
    <property type="evidence" value="ECO:0007669"/>
    <property type="project" value="UniProtKB-UniPathway"/>
</dbReference>
<dbReference type="OrthoDB" id="10260889at2759"/>
<feature type="transmembrane region" description="Helical" evidence="17">
    <location>
        <begin position="94"/>
        <end position="115"/>
    </location>
</feature>
<keyword evidence="9 16" id="KW-0812">Transmembrane</keyword>
<evidence type="ECO:0000256" key="11">
    <source>
        <dbReference type="ARBA" id="ARBA00022989"/>
    </source>
</evidence>
<keyword evidence="15" id="KW-1208">Phospholipid metabolism</keyword>
<keyword evidence="11 17" id="KW-1133">Transmembrane helix</keyword>
<name>A0A8J5XAG9_DIALT</name>
<dbReference type="EMBL" id="JAGTXO010000037">
    <property type="protein sequence ID" value="KAG8459838.1"/>
    <property type="molecule type" value="Genomic_DNA"/>
</dbReference>
<comment type="similarity">
    <text evidence="5 16">Belongs to the CDS family.</text>
</comment>
<dbReference type="GO" id="GO:0004605">
    <property type="term" value="F:phosphatidate cytidylyltransferase activity"/>
    <property type="evidence" value="ECO:0007669"/>
    <property type="project" value="UniProtKB-EC"/>
</dbReference>
<dbReference type="PROSITE" id="PS51318">
    <property type="entry name" value="TAT"/>
    <property type="match status" value="1"/>
</dbReference>
<sequence length="411" mass="42840">MTASRRALGLAGGVVLSAGVAGGLRVSPPALARGAAPTGLARPRAPAPRARLPVGAAPAGAAWAVRRPRSARGSTRALAAPLASASVRQAVMPAIWVMVGCILGMVPSSAAFIPGRRSSDKLLARTFTGCALGLVVSCWIFSSAALHVAVFCAMGVLAQQEYYEMAQSRGLFPARKLSMVGSLAMYLAAFDGRRAVVDAALPLAGIYTTMYLLTRPKPEPTLDDVTSTFLGIYYLGFLPSFWVRLKGLHAIAAPFAPTAGSMGAPALRALAFSHGSVISWWTFLSIVCSDIGAYFVGKAFGSTKLISSVSPNKTIEGALGGIAAAVGTSLLGAYLMRWPMWYVSGALHGVIASVCALVGDLTISMFKRSSGVKDTGKLLPGHGGLLDRVDSFLLAAAPIFFYVKYALPLFR</sequence>
<evidence type="ECO:0000256" key="9">
    <source>
        <dbReference type="ARBA" id="ARBA00022692"/>
    </source>
</evidence>
<keyword evidence="14" id="KW-0594">Phospholipid biosynthesis</keyword>
<evidence type="ECO:0000256" key="17">
    <source>
        <dbReference type="SAM" id="Phobius"/>
    </source>
</evidence>
<comment type="pathway">
    <text evidence="4">Lipid metabolism.</text>
</comment>
<keyword evidence="10 16" id="KW-0548">Nucleotidyltransferase</keyword>
<feature type="transmembrane region" description="Helical" evidence="17">
    <location>
        <begin position="225"/>
        <end position="243"/>
    </location>
</feature>
<dbReference type="GO" id="GO:0016020">
    <property type="term" value="C:membrane"/>
    <property type="evidence" value="ECO:0007669"/>
    <property type="project" value="UniProtKB-SubCell"/>
</dbReference>
<organism evidence="18 19">
    <name type="scientific">Diacronema lutheri</name>
    <name type="common">Unicellular marine alga</name>
    <name type="synonym">Monochrysis lutheri</name>
    <dbReference type="NCBI Taxonomy" id="2081491"/>
    <lineage>
        <taxon>Eukaryota</taxon>
        <taxon>Haptista</taxon>
        <taxon>Haptophyta</taxon>
        <taxon>Pavlovophyceae</taxon>
        <taxon>Pavlovales</taxon>
        <taxon>Pavlovaceae</taxon>
        <taxon>Diacronema</taxon>
    </lineage>
</organism>
<evidence type="ECO:0000256" key="10">
    <source>
        <dbReference type="ARBA" id="ARBA00022695"/>
    </source>
</evidence>
<evidence type="ECO:0000256" key="5">
    <source>
        <dbReference type="ARBA" id="ARBA00010185"/>
    </source>
</evidence>
<keyword evidence="7" id="KW-0444">Lipid biosynthesis</keyword>
<feature type="transmembrane region" description="Helical" evidence="17">
    <location>
        <begin position="127"/>
        <end position="158"/>
    </location>
</feature>
<dbReference type="InterPro" id="IPR000374">
    <property type="entry name" value="PC_trans"/>
</dbReference>